<dbReference type="EMBL" id="PVXQ01000008">
    <property type="protein sequence ID" value="PRR83236.1"/>
    <property type="molecule type" value="Genomic_DNA"/>
</dbReference>
<dbReference type="RefSeq" id="WP_106059056.1">
    <property type="nucleotide sequence ID" value="NZ_PVXQ01000008.1"/>
</dbReference>
<dbReference type="SMART" id="SM01260">
    <property type="entry name" value="LANC_like"/>
    <property type="match status" value="1"/>
</dbReference>
<evidence type="ECO:0000313" key="5">
    <source>
        <dbReference type="Proteomes" id="UP000239471"/>
    </source>
</evidence>
<reference evidence="4 5" key="1">
    <citation type="submission" date="2018-03" db="EMBL/GenBank/DDBJ databases">
        <title>Genome sequence of Clostridium vincentii DSM 10228.</title>
        <authorList>
            <person name="Poehlein A."/>
            <person name="Daniel R."/>
        </authorList>
    </citation>
    <scope>NUCLEOTIDE SEQUENCE [LARGE SCALE GENOMIC DNA]</scope>
    <source>
        <strain evidence="4 5">DSM 10228</strain>
    </source>
</reference>
<feature type="domain" description="Lantibiotic biosynthesis protein dehydration" evidence="3">
    <location>
        <begin position="124"/>
        <end position="500"/>
    </location>
</feature>
<dbReference type="SUPFAM" id="SSF158745">
    <property type="entry name" value="LanC-like"/>
    <property type="match status" value="1"/>
</dbReference>
<evidence type="ECO:0000313" key="4">
    <source>
        <dbReference type="EMBL" id="PRR83236.1"/>
    </source>
</evidence>
<dbReference type="GO" id="GO:0046872">
    <property type="term" value="F:metal ion binding"/>
    <property type="evidence" value="ECO:0007669"/>
    <property type="project" value="UniProtKB-KW"/>
</dbReference>
<dbReference type="NCBIfam" id="TIGR03897">
    <property type="entry name" value="lanti_2_LanM"/>
    <property type="match status" value="1"/>
</dbReference>
<keyword evidence="1" id="KW-0862">Zinc</keyword>
<dbReference type="Pfam" id="PF05147">
    <property type="entry name" value="LANC_like"/>
    <property type="match status" value="1"/>
</dbReference>
<dbReference type="InterPro" id="IPR012341">
    <property type="entry name" value="6hp_glycosidase-like_sf"/>
</dbReference>
<sequence length="964" mass="110605">MKELKYKEFINEILKNDYSNHLYVEQGVFDNFYVPFLSYMENKVFEFLQHNISNLKVKEDTVLESILCSSKESLIEVALKTLITEFYQKKSNERLGGTSSKEIYESYNLSLKNVANIKEILNKYEVLSYLIYQRITAKYNLIEESITNLVKDISKLRIKFNKKFSSLESISLNNGDTHNGGKSVLIFNFDNEEKLVYKPHGLEGDEALNNIYEYINDKKTLKTKLYNTNIINKGIYGWQEFIKYECCLNREEPSNYYYKIGAILAIFNILKTGDIHSENIIASKDNPALIDLETLLTNDNTEGLEDNLLLAYFLEINDSVLGCYILPQNLEYSTIDIDLSGLSGDAGKKSSKITYLELKDAGTDKIRFEKEFVVSTENNNKPIMNGKKLNALEFTSEIESGFKEVYSLIKNNKQEFLTLLYRVLNRGVYRQVLRPTFIYSKYLQASYHPKYLKTFEARLNLFNIIKDSDARTFNNNKIKNEKCLKEIESLMEDDIPYFASDFSSKALYVNSSSIIDNYFVTTIKDIITKRDINDLTMKKQVAYIRNSLLTTKEDIFHNDSYKGERIAISKDNIDFSLRSIGDYIYDRAIFNTNKTSCTYPNLNMHGNKMLIGPINYSLYDGGGLILFLYALGKELKSDKYLSLAKASLKGVEELTIQDSNTPMASSAFSGIGSLIYIYFNLSHLMNDDSFHEKYIKYINEFNNYEIGKIDSFDLIGGASGIVILALNIYKQSKDEVALSVAKKYVTYLYDHLKYSERWNYLSGFAHGYSGFALALLKAASILKNEDYYNLSLKIIKKEDSLYREDIKNWIDLRSKDNSALNYWCHGAAGILLARVKMSNYIKEEHKEIVMCKIPEALEAFIANGFKKSSNHSLCHGTLGNIDILRTIAKELNLPELENKSEKIFKECINYMAEDGVKYGLYGALGMVNFMTGISGIGYSILRKKNPTLPSVLALEVVRREMINR</sequence>
<dbReference type="Gene3D" id="1.50.10.10">
    <property type="match status" value="1"/>
</dbReference>
<dbReference type="AlphaFoldDB" id="A0A2T0BH60"/>
<feature type="binding site" evidence="1">
    <location>
        <position position="874"/>
    </location>
    <ligand>
        <name>Zn(2+)</name>
        <dbReference type="ChEBI" id="CHEBI:29105"/>
    </ligand>
</feature>
<dbReference type="InterPro" id="IPR017146">
    <property type="entry name" value="Lanti_2_LanM"/>
</dbReference>
<dbReference type="GO" id="GO:0005975">
    <property type="term" value="P:carbohydrate metabolic process"/>
    <property type="evidence" value="ECO:0007669"/>
    <property type="project" value="InterPro"/>
</dbReference>
<dbReference type="InterPro" id="IPR025410">
    <property type="entry name" value="Lant_dehyd"/>
</dbReference>
<dbReference type="PRINTS" id="PR01950">
    <property type="entry name" value="LANCSUPER"/>
</dbReference>
<comment type="caution">
    <text evidence="4">The sequence shown here is derived from an EMBL/GenBank/DDBJ whole genome shotgun (WGS) entry which is preliminary data.</text>
</comment>
<feature type="binding site" evidence="1">
    <location>
        <position position="824"/>
    </location>
    <ligand>
        <name>Zn(2+)</name>
        <dbReference type="ChEBI" id="CHEBI:29105"/>
    </ligand>
</feature>
<proteinExistence type="predicted"/>
<keyword evidence="2" id="KW-1133">Transmembrane helix</keyword>
<gene>
    <name evidence="4" type="ORF">CLVI_10350</name>
</gene>
<keyword evidence="5" id="KW-1185">Reference proteome</keyword>
<organism evidence="4 5">
    <name type="scientific">Clostridium vincentii</name>
    <dbReference type="NCBI Taxonomy" id="52704"/>
    <lineage>
        <taxon>Bacteria</taxon>
        <taxon>Bacillati</taxon>
        <taxon>Bacillota</taxon>
        <taxon>Clostridia</taxon>
        <taxon>Eubacteriales</taxon>
        <taxon>Clostridiaceae</taxon>
        <taxon>Clostridium</taxon>
    </lineage>
</organism>
<keyword evidence="1" id="KW-0479">Metal-binding</keyword>
<dbReference type="GO" id="GO:0031179">
    <property type="term" value="P:peptide modification"/>
    <property type="evidence" value="ECO:0007669"/>
    <property type="project" value="InterPro"/>
</dbReference>
<dbReference type="Proteomes" id="UP000239471">
    <property type="component" value="Unassembled WGS sequence"/>
</dbReference>
<protein>
    <submittedName>
        <fullName evidence="4">Lanthionine synthetase C-like protein</fullName>
    </submittedName>
</protein>
<name>A0A2T0BH60_9CLOT</name>
<dbReference type="CDD" id="cd04792">
    <property type="entry name" value="LanM-like"/>
    <property type="match status" value="1"/>
</dbReference>
<evidence type="ECO:0000256" key="2">
    <source>
        <dbReference type="SAM" id="Phobius"/>
    </source>
</evidence>
<feature type="binding site" evidence="1">
    <location>
        <position position="875"/>
    </location>
    <ligand>
        <name>Zn(2+)</name>
        <dbReference type="ChEBI" id="CHEBI:29105"/>
    </ligand>
</feature>
<dbReference type="PIRSF" id="PIRSF037228">
    <property type="entry name" value="Lant_mod_RumM"/>
    <property type="match status" value="1"/>
</dbReference>
<feature type="transmembrane region" description="Helical" evidence="2">
    <location>
        <begin position="918"/>
        <end position="941"/>
    </location>
</feature>
<dbReference type="InterPro" id="IPR007822">
    <property type="entry name" value="LANC-like"/>
</dbReference>
<dbReference type="OrthoDB" id="9148343at2"/>
<evidence type="ECO:0000256" key="1">
    <source>
        <dbReference type="PIRSR" id="PIRSR607822-1"/>
    </source>
</evidence>
<evidence type="ECO:0000259" key="3">
    <source>
        <dbReference type="Pfam" id="PF13575"/>
    </source>
</evidence>
<keyword evidence="2" id="KW-0812">Transmembrane</keyword>
<accession>A0A2T0BH60</accession>
<dbReference type="Pfam" id="PF13575">
    <property type="entry name" value="DUF4135"/>
    <property type="match status" value="1"/>
</dbReference>
<keyword evidence="2" id="KW-0472">Membrane</keyword>